<evidence type="ECO:0000313" key="2">
    <source>
        <dbReference type="EMBL" id="KAK7681574.1"/>
    </source>
</evidence>
<sequence>MPLDGHAYLVSQGWAGKGSGLRHGAIAKPIAVTQKKTLSGIGKDRDEAFPFWDHVFSAAADKIKLKIQADDDSDATPDSGSSTPAVEFKRTTTGIISNRRPLLGASALSGSSTPEASTSTSGTSTPRISLMAAAKQEAARRSLILGSSVDLSCDRSMKRS</sequence>
<gene>
    <name evidence="2" type="ORF">QCA50_015307</name>
</gene>
<feature type="compositionally biased region" description="Low complexity" evidence="1">
    <location>
        <begin position="102"/>
        <end position="112"/>
    </location>
</feature>
<proteinExistence type="predicted"/>
<evidence type="ECO:0000313" key="3">
    <source>
        <dbReference type="Proteomes" id="UP001385951"/>
    </source>
</evidence>
<dbReference type="Proteomes" id="UP001385951">
    <property type="component" value="Unassembled WGS sequence"/>
</dbReference>
<keyword evidence="3" id="KW-1185">Reference proteome</keyword>
<dbReference type="AlphaFoldDB" id="A0AAW0FR90"/>
<organism evidence="2 3">
    <name type="scientific">Cerrena zonata</name>
    <dbReference type="NCBI Taxonomy" id="2478898"/>
    <lineage>
        <taxon>Eukaryota</taxon>
        <taxon>Fungi</taxon>
        <taxon>Dikarya</taxon>
        <taxon>Basidiomycota</taxon>
        <taxon>Agaricomycotina</taxon>
        <taxon>Agaricomycetes</taxon>
        <taxon>Polyporales</taxon>
        <taxon>Cerrenaceae</taxon>
        <taxon>Cerrena</taxon>
    </lineage>
</organism>
<evidence type="ECO:0000256" key="1">
    <source>
        <dbReference type="SAM" id="MobiDB-lite"/>
    </source>
</evidence>
<dbReference type="EMBL" id="JASBNA010000040">
    <property type="protein sequence ID" value="KAK7681574.1"/>
    <property type="molecule type" value="Genomic_DNA"/>
</dbReference>
<feature type="compositionally biased region" description="Polar residues" evidence="1">
    <location>
        <begin position="113"/>
        <end position="127"/>
    </location>
</feature>
<reference evidence="2 3" key="1">
    <citation type="submission" date="2022-09" db="EMBL/GenBank/DDBJ databases">
        <authorList>
            <person name="Palmer J.M."/>
        </authorList>
    </citation>
    <scope>NUCLEOTIDE SEQUENCE [LARGE SCALE GENOMIC DNA]</scope>
    <source>
        <strain evidence="2 3">DSM 7382</strain>
    </source>
</reference>
<accession>A0AAW0FR90</accession>
<evidence type="ECO:0008006" key="4">
    <source>
        <dbReference type="Google" id="ProtNLM"/>
    </source>
</evidence>
<protein>
    <recommendedName>
        <fullName evidence="4">G-patch domain-containing protein</fullName>
    </recommendedName>
</protein>
<comment type="caution">
    <text evidence="2">The sequence shown here is derived from an EMBL/GenBank/DDBJ whole genome shotgun (WGS) entry which is preliminary data.</text>
</comment>
<name>A0AAW0FR90_9APHY</name>
<feature type="region of interest" description="Disordered" evidence="1">
    <location>
        <begin position="69"/>
        <end position="129"/>
    </location>
</feature>